<reference evidence="1" key="1">
    <citation type="journal article" date="2021" name="PeerJ">
        <title>Extensive microbial diversity within the chicken gut microbiome revealed by metagenomics and culture.</title>
        <authorList>
            <person name="Gilroy R."/>
            <person name="Ravi A."/>
            <person name="Getino M."/>
            <person name="Pursley I."/>
            <person name="Horton D.L."/>
            <person name="Alikhan N.F."/>
            <person name="Baker D."/>
            <person name="Gharbi K."/>
            <person name="Hall N."/>
            <person name="Watson M."/>
            <person name="Adriaenssens E.M."/>
            <person name="Foster-Nyarko E."/>
            <person name="Jarju S."/>
            <person name="Secka A."/>
            <person name="Antonio M."/>
            <person name="Oren A."/>
            <person name="Chaudhuri R.R."/>
            <person name="La Ragione R."/>
            <person name="Hildebrand F."/>
            <person name="Pallen M.J."/>
        </authorList>
    </citation>
    <scope>NUCLEOTIDE SEQUENCE</scope>
    <source>
        <strain evidence="1">USASDec5-558</strain>
    </source>
</reference>
<reference evidence="1" key="2">
    <citation type="submission" date="2021-04" db="EMBL/GenBank/DDBJ databases">
        <authorList>
            <person name="Gilroy R."/>
        </authorList>
    </citation>
    <scope>NUCLEOTIDE SEQUENCE</scope>
    <source>
        <strain evidence="1">USASDec5-558</strain>
    </source>
</reference>
<dbReference type="Proteomes" id="UP000886829">
    <property type="component" value="Unassembled WGS sequence"/>
</dbReference>
<name>A0A9D1WCU8_9GAMM</name>
<protein>
    <submittedName>
        <fullName evidence="1">Uncharacterized protein</fullName>
    </submittedName>
</protein>
<dbReference type="AlphaFoldDB" id="A0A9D1WCU8"/>
<sequence>MSKDWRKWGSLGTKFVVGVSVALGLTLGSMSYAADEQEIDPELLPTPEELARFEAYMRNIVPVYFPAVPFGWKVEIKDNVVSYIRQPRNDKGTAASDGLGAGRDTTIRMYYTRKTVGKDAAAFMDDYVMQYGCEVKSQQGTGFYTTACRDTNTYAIVIGEVDNLYRIELVGNYNTAARTIIEQYVGNIVNGKKVFADRNIGDMTDRGQ</sequence>
<organism evidence="1 2">
    <name type="scientific">Candidatus Anaerobiospirillum pullistercoris</name>
    <dbReference type="NCBI Taxonomy" id="2838452"/>
    <lineage>
        <taxon>Bacteria</taxon>
        <taxon>Pseudomonadati</taxon>
        <taxon>Pseudomonadota</taxon>
        <taxon>Gammaproteobacteria</taxon>
        <taxon>Aeromonadales</taxon>
        <taxon>Succinivibrionaceae</taxon>
        <taxon>Anaerobiospirillum</taxon>
    </lineage>
</organism>
<evidence type="ECO:0000313" key="1">
    <source>
        <dbReference type="EMBL" id="HIX56488.1"/>
    </source>
</evidence>
<evidence type="ECO:0000313" key="2">
    <source>
        <dbReference type="Proteomes" id="UP000886829"/>
    </source>
</evidence>
<gene>
    <name evidence="1" type="ORF">H9850_03335</name>
</gene>
<comment type="caution">
    <text evidence="1">The sequence shown here is derived from an EMBL/GenBank/DDBJ whole genome shotgun (WGS) entry which is preliminary data.</text>
</comment>
<accession>A0A9D1WCU8</accession>
<dbReference type="EMBL" id="DXEV01000066">
    <property type="protein sequence ID" value="HIX56488.1"/>
    <property type="molecule type" value="Genomic_DNA"/>
</dbReference>
<proteinExistence type="predicted"/>